<proteinExistence type="predicted"/>
<evidence type="ECO:0000313" key="2">
    <source>
        <dbReference type="Proteomes" id="UP000219338"/>
    </source>
</evidence>
<dbReference type="Proteomes" id="UP000219338">
    <property type="component" value="Unassembled WGS sequence"/>
</dbReference>
<sequence length="91" mass="10737">MTNYTVSIFPPFAGVQRCFFEFRFQVECRVKISYFELFASWMRLGYLNDTLSSLHRLSPSFHLPSPHYVQAPPNFKGDLPCQHIYTHFRTA</sequence>
<protein>
    <submittedName>
        <fullName evidence="1">Uncharacterized protein</fullName>
    </submittedName>
</protein>
<dbReference type="EMBL" id="FUEG01000014">
    <property type="protein sequence ID" value="SJL11383.1"/>
    <property type="molecule type" value="Genomic_DNA"/>
</dbReference>
<evidence type="ECO:0000313" key="1">
    <source>
        <dbReference type="EMBL" id="SJL11383.1"/>
    </source>
</evidence>
<accession>A0A284RRK7</accession>
<keyword evidence="2" id="KW-1185">Reference proteome</keyword>
<name>A0A284RRK7_ARMOS</name>
<dbReference type="AlphaFoldDB" id="A0A284RRK7"/>
<reference evidence="2" key="1">
    <citation type="journal article" date="2017" name="Nat. Ecol. Evol.">
        <title>Genome expansion and lineage-specific genetic innovations in the forest pathogenic fungi Armillaria.</title>
        <authorList>
            <person name="Sipos G."/>
            <person name="Prasanna A.N."/>
            <person name="Walter M.C."/>
            <person name="O'Connor E."/>
            <person name="Balint B."/>
            <person name="Krizsan K."/>
            <person name="Kiss B."/>
            <person name="Hess J."/>
            <person name="Varga T."/>
            <person name="Slot J."/>
            <person name="Riley R."/>
            <person name="Boka B."/>
            <person name="Rigling D."/>
            <person name="Barry K."/>
            <person name="Lee J."/>
            <person name="Mihaltcheva S."/>
            <person name="LaButti K."/>
            <person name="Lipzen A."/>
            <person name="Waldron R."/>
            <person name="Moloney N.M."/>
            <person name="Sperisen C."/>
            <person name="Kredics L."/>
            <person name="Vagvoelgyi C."/>
            <person name="Patrignani A."/>
            <person name="Fitzpatrick D."/>
            <person name="Nagy I."/>
            <person name="Doyle S."/>
            <person name="Anderson J.B."/>
            <person name="Grigoriev I.V."/>
            <person name="Gueldener U."/>
            <person name="Muensterkoetter M."/>
            <person name="Nagy L.G."/>
        </authorList>
    </citation>
    <scope>NUCLEOTIDE SEQUENCE [LARGE SCALE GENOMIC DNA]</scope>
    <source>
        <strain evidence="2">C18/9</strain>
    </source>
</reference>
<gene>
    <name evidence="1" type="ORF">ARMOST_14786</name>
</gene>
<organism evidence="1 2">
    <name type="scientific">Armillaria ostoyae</name>
    <name type="common">Armillaria root rot fungus</name>
    <dbReference type="NCBI Taxonomy" id="47428"/>
    <lineage>
        <taxon>Eukaryota</taxon>
        <taxon>Fungi</taxon>
        <taxon>Dikarya</taxon>
        <taxon>Basidiomycota</taxon>
        <taxon>Agaricomycotina</taxon>
        <taxon>Agaricomycetes</taxon>
        <taxon>Agaricomycetidae</taxon>
        <taxon>Agaricales</taxon>
        <taxon>Marasmiineae</taxon>
        <taxon>Physalacriaceae</taxon>
        <taxon>Armillaria</taxon>
    </lineage>
</organism>